<evidence type="ECO:0000256" key="3">
    <source>
        <dbReference type="ARBA" id="ARBA00029447"/>
    </source>
</evidence>
<dbReference type="EMBL" id="CP034015">
    <property type="protein sequence ID" value="AZG72977.1"/>
    <property type="molecule type" value="Genomic_DNA"/>
</dbReference>
<dbReference type="SMART" id="SM00304">
    <property type="entry name" value="HAMP"/>
    <property type="match status" value="1"/>
</dbReference>
<proteinExistence type="inferred from homology"/>
<protein>
    <submittedName>
        <fullName evidence="8">Methyl-accepting chemotaxis protein</fullName>
    </submittedName>
</protein>
<reference evidence="9" key="1">
    <citation type="submission" date="2018-11" db="EMBL/GenBank/DDBJ databases">
        <title>Shewanella sp. M2.</title>
        <authorList>
            <person name="Hwang Y.J."/>
            <person name="Hwang C.Y."/>
        </authorList>
    </citation>
    <scope>NUCLEOTIDE SEQUENCE [LARGE SCALE GENOMIC DNA]</scope>
    <source>
        <strain evidence="9">LMG 19866</strain>
    </source>
</reference>
<dbReference type="GO" id="GO:0006935">
    <property type="term" value="P:chemotaxis"/>
    <property type="evidence" value="ECO:0007669"/>
    <property type="project" value="UniProtKB-ARBA"/>
</dbReference>
<dbReference type="PANTHER" id="PTHR32089">
    <property type="entry name" value="METHYL-ACCEPTING CHEMOTAXIS PROTEIN MCPB"/>
    <property type="match status" value="1"/>
</dbReference>
<accession>A0A3G8LU21</accession>
<dbReference type="AlphaFoldDB" id="A0A3G8LU21"/>
<dbReference type="SMART" id="SM00283">
    <property type="entry name" value="MA"/>
    <property type="match status" value="1"/>
</dbReference>
<dbReference type="Proteomes" id="UP000278035">
    <property type="component" value="Chromosome"/>
</dbReference>
<dbReference type="GO" id="GO:0007165">
    <property type="term" value="P:signal transduction"/>
    <property type="evidence" value="ECO:0007669"/>
    <property type="project" value="UniProtKB-KW"/>
</dbReference>
<keyword evidence="5" id="KW-0472">Membrane</keyword>
<feature type="domain" description="Methyl-accepting transducer" evidence="6">
    <location>
        <begin position="266"/>
        <end position="502"/>
    </location>
</feature>
<evidence type="ECO:0000313" key="8">
    <source>
        <dbReference type="EMBL" id="AZG72977.1"/>
    </source>
</evidence>
<name>A0A3G8LU21_9GAMM</name>
<organism evidence="8 9">
    <name type="scientific">Shewanella livingstonensis</name>
    <dbReference type="NCBI Taxonomy" id="150120"/>
    <lineage>
        <taxon>Bacteria</taxon>
        <taxon>Pseudomonadati</taxon>
        <taxon>Pseudomonadota</taxon>
        <taxon>Gammaproteobacteria</taxon>
        <taxon>Alteromonadales</taxon>
        <taxon>Shewanellaceae</taxon>
        <taxon>Shewanella</taxon>
    </lineage>
</organism>
<comment type="subcellular location">
    <subcellularLocation>
        <location evidence="1">Membrane</location>
    </subcellularLocation>
</comment>
<feature type="transmembrane region" description="Helical" evidence="5">
    <location>
        <begin position="12"/>
        <end position="29"/>
    </location>
</feature>
<evidence type="ECO:0000259" key="7">
    <source>
        <dbReference type="PROSITE" id="PS50885"/>
    </source>
</evidence>
<dbReference type="InterPro" id="IPR003660">
    <property type="entry name" value="HAMP_dom"/>
</dbReference>
<dbReference type="Pfam" id="PF00015">
    <property type="entry name" value="MCPsignal"/>
    <property type="match status" value="1"/>
</dbReference>
<feature type="transmembrane region" description="Helical" evidence="5">
    <location>
        <begin position="187"/>
        <end position="205"/>
    </location>
</feature>
<evidence type="ECO:0000313" key="9">
    <source>
        <dbReference type="Proteomes" id="UP000278035"/>
    </source>
</evidence>
<dbReference type="FunFam" id="1.10.287.950:FF:000001">
    <property type="entry name" value="Methyl-accepting chemotaxis sensory transducer"/>
    <property type="match status" value="1"/>
</dbReference>
<gene>
    <name evidence="8" type="ORF">EGC82_09500</name>
</gene>
<feature type="domain" description="HAMP" evidence="7">
    <location>
        <begin position="207"/>
        <end position="261"/>
    </location>
</feature>
<evidence type="ECO:0000259" key="6">
    <source>
        <dbReference type="PROSITE" id="PS50111"/>
    </source>
</evidence>
<dbReference type="CDD" id="cd06225">
    <property type="entry name" value="HAMP"/>
    <property type="match status" value="1"/>
</dbReference>
<dbReference type="GO" id="GO:0016020">
    <property type="term" value="C:membrane"/>
    <property type="evidence" value="ECO:0007669"/>
    <property type="project" value="UniProtKB-SubCell"/>
</dbReference>
<dbReference type="InterPro" id="IPR004089">
    <property type="entry name" value="MCPsignal_dom"/>
</dbReference>
<dbReference type="SUPFAM" id="SSF58104">
    <property type="entry name" value="Methyl-accepting chemotaxis protein (MCP) signaling domain"/>
    <property type="match status" value="1"/>
</dbReference>
<dbReference type="Gene3D" id="1.10.287.950">
    <property type="entry name" value="Methyl-accepting chemotaxis protein"/>
    <property type="match status" value="1"/>
</dbReference>
<dbReference type="KEGG" id="slj:EGC82_09500"/>
<keyword evidence="5" id="KW-1133">Transmembrane helix</keyword>
<dbReference type="PROSITE" id="PS50885">
    <property type="entry name" value="HAMP"/>
    <property type="match status" value="1"/>
</dbReference>
<dbReference type="Pfam" id="PF00672">
    <property type="entry name" value="HAMP"/>
    <property type="match status" value="1"/>
</dbReference>
<keyword evidence="9" id="KW-1185">Reference proteome</keyword>
<sequence>MQLINLKIRHRIALLTFVAIVSFVISIIINNQTGKNNAQRLNGLQNQLYPALNLATVNQGLILQLDQTIQSAITTGEEDALDVANTMVLQISTNLRQLVELLPEEASTARQLNNDVSIYYNNARSLAAEFIKDDVDFSKIQLQAAENAKRYQTLVKQFADKKSLLSEQFQQSIQATIASSSQAENSVLLIGVIATVLMVIMGLLVNSSIINTIDSVTQSLRNISEGEGDLRARIHYAGKDEIAQLVYWFNQFVSKLQSSIADTKNTTEHLTEVAATLLSGSQYSELNVQQQNEAIEQISQAMKEMFVSVTHIAEYASSAALEAENANTEAKKGFVIVNDAVNTIKELADEVQTTAVVVNQLDAFTHKVNDILGSISSIADQTNLLALNAAIEAARAGEHGRGFAVVADEVRTLASRTQTSTQEIQKVLKELTTTSKQAVDAMQRGIKTADKGVKSTSMAGDALTSITHKVSAISEVNDQIATATEEQHNTSVLIQQYVTEMESGAQKVRATTADMGGISVDIQNISEKLQSITNQFKV</sequence>
<comment type="similarity">
    <text evidence="3">Belongs to the methyl-accepting chemotaxis (MCP) protein family.</text>
</comment>
<dbReference type="OrthoDB" id="49457at2"/>
<dbReference type="PANTHER" id="PTHR32089:SF112">
    <property type="entry name" value="LYSOZYME-LIKE PROTEIN-RELATED"/>
    <property type="match status" value="1"/>
</dbReference>
<keyword evidence="5" id="KW-0812">Transmembrane</keyword>
<evidence type="ECO:0000256" key="2">
    <source>
        <dbReference type="ARBA" id="ARBA00023224"/>
    </source>
</evidence>
<dbReference type="RefSeq" id="WP_124730540.1">
    <property type="nucleotide sequence ID" value="NZ_CBCSKC010000057.1"/>
</dbReference>
<evidence type="ECO:0000256" key="4">
    <source>
        <dbReference type="PROSITE-ProRule" id="PRU00284"/>
    </source>
</evidence>
<dbReference type="PROSITE" id="PS50111">
    <property type="entry name" value="CHEMOTAXIS_TRANSDUC_2"/>
    <property type="match status" value="1"/>
</dbReference>
<evidence type="ECO:0000256" key="5">
    <source>
        <dbReference type="SAM" id="Phobius"/>
    </source>
</evidence>
<evidence type="ECO:0000256" key="1">
    <source>
        <dbReference type="ARBA" id="ARBA00004370"/>
    </source>
</evidence>
<keyword evidence="2 4" id="KW-0807">Transducer</keyword>